<dbReference type="EMBL" id="PYGR01000047">
    <property type="protein sequence ID" value="PTO34746.1"/>
    <property type="molecule type" value="Genomic_DNA"/>
</dbReference>
<evidence type="ECO:0000313" key="1">
    <source>
        <dbReference type="EMBL" id="PTO34746.1"/>
    </source>
</evidence>
<proteinExistence type="predicted"/>
<dbReference type="Proteomes" id="UP000244022">
    <property type="component" value="Unassembled WGS sequence"/>
</dbReference>
<dbReference type="GO" id="GO:0003677">
    <property type="term" value="F:DNA binding"/>
    <property type="evidence" value="ECO:0007669"/>
    <property type="project" value="InterPro"/>
</dbReference>
<dbReference type="Gene3D" id="3.40.30.10">
    <property type="entry name" value="Glutaredoxin"/>
    <property type="match status" value="1"/>
</dbReference>
<evidence type="ECO:0008006" key="3">
    <source>
        <dbReference type="Google" id="ProtNLM"/>
    </source>
</evidence>
<gene>
    <name evidence="1" type="ORF">C6N14_10675</name>
</gene>
<dbReference type="AlphaFoldDB" id="A0A2T5DAR9"/>
<name>A0A2T5DAR9_ENTMU</name>
<evidence type="ECO:0000313" key="2">
    <source>
        <dbReference type="Proteomes" id="UP000244022"/>
    </source>
</evidence>
<protein>
    <recommendedName>
        <fullName evidence="3">Arsenical resistance operon transcriptional repressor ArsD</fullName>
    </recommendedName>
</protein>
<reference evidence="1 2" key="1">
    <citation type="submission" date="2018-03" db="EMBL/GenBank/DDBJ databases">
        <title>Draft genome sequences of four Enterococcus mundtii strains isolated from beef slaughterhouses in Kenya.</title>
        <authorList>
            <person name="Wambui J."/>
            <person name="Stevens M."/>
            <person name="Njage P."/>
            <person name="Stephan R."/>
            <person name="Tasara T."/>
        </authorList>
    </citation>
    <scope>NUCLEOTIDE SEQUENCE [LARGE SCALE GENOMIC DNA]</scope>
    <source>
        <strain evidence="1 2">H18-EM</strain>
    </source>
</reference>
<sequence length="107" mass="12446">MKISYYVFDQVDDEELLIFKSLHEDLATKEFYNRTNVKKLETNLFILSDSIIPFIENSKVFELLRTEDIKSLPIIEIDKKIVKIGNYLSLNELSELTGIGMSVQIKD</sequence>
<dbReference type="GO" id="GO:0045892">
    <property type="term" value="P:negative regulation of DNA-templated transcription"/>
    <property type="evidence" value="ECO:0007669"/>
    <property type="project" value="InterPro"/>
</dbReference>
<comment type="caution">
    <text evidence="1">The sequence shown here is derived from an EMBL/GenBank/DDBJ whole genome shotgun (WGS) entry which is preliminary data.</text>
</comment>
<dbReference type="Pfam" id="PF06953">
    <property type="entry name" value="ArsD"/>
    <property type="match status" value="1"/>
</dbReference>
<accession>A0A2T5DAR9</accession>
<organism evidence="1 2">
    <name type="scientific">Enterococcus mundtii</name>
    <dbReference type="NCBI Taxonomy" id="53346"/>
    <lineage>
        <taxon>Bacteria</taxon>
        <taxon>Bacillati</taxon>
        <taxon>Bacillota</taxon>
        <taxon>Bacilli</taxon>
        <taxon>Lactobacillales</taxon>
        <taxon>Enterococcaceae</taxon>
        <taxon>Enterococcus</taxon>
    </lineage>
</organism>
<dbReference type="InterPro" id="IPR010712">
    <property type="entry name" value="Arsenical-R_ArsD"/>
</dbReference>
<dbReference type="GO" id="GO:0046685">
    <property type="term" value="P:response to arsenic-containing substance"/>
    <property type="evidence" value="ECO:0007669"/>
    <property type="project" value="InterPro"/>
</dbReference>